<evidence type="ECO:0000256" key="1">
    <source>
        <dbReference type="ARBA" id="ARBA00006180"/>
    </source>
</evidence>
<dbReference type="GO" id="GO:0019903">
    <property type="term" value="F:protein phosphatase binding"/>
    <property type="evidence" value="ECO:0007669"/>
    <property type="project" value="InterPro"/>
</dbReference>
<feature type="region of interest" description="Disordered" evidence="3">
    <location>
        <begin position="900"/>
        <end position="958"/>
    </location>
</feature>
<proteinExistence type="inferred from homology"/>
<dbReference type="PANTHER" id="PTHR12634:SF8">
    <property type="entry name" value="FIERY MOUNTAIN, ISOFORM D"/>
    <property type="match status" value="1"/>
</dbReference>
<dbReference type="GO" id="GO:0019888">
    <property type="term" value="F:protein phosphatase regulator activity"/>
    <property type="evidence" value="ECO:0007669"/>
    <property type="project" value="TreeGrafter"/>
</dbReference>
<organism evidence="4 5">
    <name type="scientific">Polypedilum vanderplanki</name>
    <name type="common">Sleeping chironomid midge</name>
    <dbReference type="NCBI Taxonomy" id="319348"/>
    <lineage>
        <taxon>Eukaryota</taxon>
        <taxon>Metazoa</taxon>
        <taxon>Ecdysozoa</taxon>
        <taxon>Arthropoda</taxon>
        <taxon>Hexapoda</taxon>
        <taxon>Insecta</taxon>
        <taxon>Pterygota</taxon>
        <taxon>Neoptera</taxon>
        <taxon>Endopterygota</taxon>
        <taxon>Diptera</taxon>
        <taxon>Nematocera</taxon>
        <taxon>Chironomoidea</taxon>
        <taxon>Chironomidae</taxon>
        <taxon>Chironominae</taxon>
        <taxon>Polypedilum</taxon>
        <taxon>Polypedilum</taxon>
    </lineage>
</organism>
<evidence type="ECO:0000256" key="2">
    <source>
        <dbReference type="ARBA" id="ARBA00023306"/>
    </source>
</evidence>
<sequence length="1041" mass="118075">MFWDITYSNNANIDALLNKEDCTLKELLDEEDILQECKTQNQKLVKFLNRPEVVDELIVLITNEPPSDLDERQRFLHPNVACEILTSDLPSLQQRIAEDHTLLNKLFNFFEQKTPLNPLLASFICKTFGTLIMKKVEQDWFLYQTICLHVLEFVKSKDSFLDVMLYHFSMPVVMDLLLTMLNEVEDAKMKSSFLEWINEKALIEKLIDVLRVSEESEKHGIIAQFLIELIKTGRCNRQNDTEDRKSLPNPLLKRMEETQTTTRLIDAILCETHSESGILSGLAVLLCLLENSIIQEPVSQSALQQIIDAEKEHHDEIVASLMSIIQPRVHQLFELLLNPPVKKLEGGEGLTTASLGNVRLQICNLFTVLLETENSSIIEEICKTNFFIELLNLFKQYCWNNFLHNYVKKCFVYGVQAFDTIPNNTQLVISALQKHIIVDCKLADRLLDCWNENAMSQQKGGRRLGYMGHLVDILGAIFSTVSASDEFRALIESSLTGATEGSGDPMGIEMWNKIMQSNEEELKVQKRFLADCDPSERQEYGRDGLLSGFPSNTDENDTEDFAYSFNTSMQNTVNGMSNKYFNEDYTNDDEMEARSYRFEEAVSNNISSLSFDADFDNWDQQQHYQFNNALNLKSHRYDENRDSDEEEETEEDQNDPFKTNDPFADAVNLSSTATSGFDSIIGNNNINSNHLLYGYHNNGVFDQSTNDFLMNFYASQCTTNYPFTATNTSPLTSSYNPFHHNFINHQANINDIDDSNNDNWANFNSSPDNFADFDSHFTSMTPVEVDATTPTNPPLSTNTSFTTFGLNNDDNDQIETTTATCFVATTQVIEISTVPPTQTAANLDNEKEKEEETVQEPTKLEFQLGPSVVKNNNNIDSIIQKTFPTFDELDDEEFFSLRDDSNEMSSLTDDTDKKLINNENTDIPEDDDDDFASADESSSKGNSEDDTNSNGGDQFTDCTYATGTIDEINRIDDNENKNKLNGVERDEIKSDESDDDKTITTDEINTESIKTIQNKLAQTSLDDKKEVEVSSPIVPLENGSA</sequence>
<name>A0A9J6C8V9_POLVA</name>
<dbReference type="Pfam" id="PF04499">
    <property type="entry name" value="SAPS"/>
    <property type="match status" value="1"/>
</dbReference>
<feature type="region of interest" description="Disordered" evidence="3">
    <location>
        <begin position="629"/>
        <end position="664"/>
    </location>
</feature>
<feature type="compositionally biased region" description="Acidic residues" evidence="3">
    <location>
        <begin position="641"/>
        <end position="654"/>
    </location>
</feature>
<feature type="region of interest" description="Disordered" evidence="3">
    <location>
        <begin position="539"/>
        <end position="559"/>
    </location>
</feature>
<dbReference type="EMBL" id="JADBJN010000002">
    <property type="protein sequence ID" value="KAG5678312.1"/>
    <property type="molecule type" value="Genomic_DNA"/>
</dbReference>
<dbReference type="Proteomes" id="UP001107558">
    <property type="component" value="Chromosome 2"/>
</dbReference>
<dbReference type="PANTHER" id="PTHR12634">
    <property type="entry name" value="SIT4 YEAST -ASSOCIATING PROTEIN-RELATED"/>
    <property type="match status" value="1"/>
</dbReference>
<dbReference type="OrthoDB" id="295029at2759"/>
<accession>A0A9J6C8V9</accession>
<evidence type="ECO:0000313" key="5">
    <source>
        <dbReference type="Proteomes" id="UP001107558"/>
    </source>
</evidence>
<gene>
    <name evidence="4" type="ORF">PVAND_007998</name>
</gene>
<feature type="compositionally biased region" description="Basic and acidic residues" evidence="3">
    <location>
        <begin position="976"/>
        <end position="1000"/>
    </location>
</feature>
<feature type="region of interest" description="Disordered" evidence="3">
    <location>
        <begin position="976"/>
        <end position="1003"/>
    </location>
</feature>
<feature type="region of interest" description="Disordered" evidence="3">
    <location>
        <begin position="836"/>
        <end position="857"/>
    </location>
</feature>
<evidence type="ECO:0000256" key="3">
    <source>
        <dbReference type="SAM" id="MobiDB-lite"/>
    </source>
</evidence>
<dbReference type="GO" id="GO:0005634">
    <property type="term" value="C:nucleus"/>
    <property type="evidence" value="ECO:0007669"/>
    <property type="project" value="TreeGrafter"/>
</dbReference>
<comment type="similarity">
    <text evidence="1">Belongs to the SAPS family.</text>
</comment>
<feature type="compositionally biased region" description="Acidic residues" evidence="3">
    <location>
        <begin position="922"/>
        <end position="933"/>
    </location>
</feature>
<dbReference type="InterPro" id="IPR007587">
    <property type="entry name" value="SAPS"/>
</dbReference>
<comment type="caution">
    <text evidence="4">The sequence shown here is derived from an EMBL/GenBank/DDBJ whole genome shotgun (WGS) entry which is preliminary data.</text>
</comment>
<keyword evidence="2" id="KW-0131">Cell cycle</keyword>
<feature type="region of interest" description="Disordered" evidence="3">
    <location>
        <begin position="1017"/>
        <end position="1041"/>
    </location>
</feature>
<protein>
    <submittedName>
        <fullName evidence="4">Uncharacterized protein</fullName>
    </submittedName>
</protein>
<evidence type="ECO:0000313" key="4">
    <source>
        <dbReference type="EMBL" id="KAG5678312.1"/>
    </source>
</evidence>
<dbReference type="GO" id="GO:0005829">
    <property type="term" value="C:cytosol"/>
    <property type="evidence" value="ECO:0007669"/>
    <property type="project" value="TreeGrafter"/>
</dbReference>
<dbReference type="AlphaFoldDB" id="A0A9J6C8V9"/>
<keyword evidence="5" id="KW-1185">Reference proteome</keyword>
<reference evidence="4" key="1">
    <citation type="submission" date="2021-03" db="EMBL/GenBank/DDBJ databases">
        <title>Chromosome level genome of the anhydrobiotic midge Polypedilum vanderplanki.</title>
        <authorList>
            <person name="Yoshida Y."/>
            <person name="Kikawada T."/>
            <person name="Gusev O."/>
        </authorList>
    </citation>
    <scope>NUCLEOTIDE SEQUENCE</scope>
    <source>
        <strain evidence="4">NIAS01</strain>
        <tissue evidence="4">Whole body or cell culture</tissue>
    </source>
</reference>
<feature type="compositionally biased region" description="Polar residues" evidence="3">
    <location>
        <begin position="948"/>
        <end position="958"/>
    </location>
</feature>